<organism evidence="2 3">
    <name type="scientific">Idiomarina tyrosinivorans</name>
    <dbReference type="NCBI Taxonomy" id="1445662"/>
    <lineage>
        <taxon>Bacteria</taxon>
        <taxon>Pseudomonadati</taxon>
        <taxon>Pseudomonadota</taxon>
        <taxon>Gammaproteobacteria</taxon>
        <taxon>Alteromonadales</taxon>
        <taxon>Idiomarinaceae</taxon>
        <taxon>Idiomarina</taxon>
    </lineage>
</organism>
<proteinExistence type="predicted"/>
<dbReference type="PROSITE" id="PS51257">
    <property type="entry name" value="PROKAR_LIPOPROTEIN"/>
    <property type="match status" value="1"/>
</dbReference>
<protein>
    <recommendedName>
        <fullName evidence="4">LPP20 lipoprotein</fullName>
    </recommendedName>
</protein>
<feature type="signal peptide" evidence="1">
    <location>
        <begin position="1"/>
        <end position="32"/>
    </location>
</feature>
<reference evidence="2 3" key="1">
    <citation type="journal article" date="2011" name="Front. Microbiol.">
        <title>Genomic signatures of strain selection and enhancement in Bacillus atrophaeus var. globigii, a historical biowarfare simulant.</title>
        <authorList>
            <person name="Gibbons H.S."/>
            <person name="Broomall S.M."/>
            <person name="McNew L.A."/>
            <person name="Daligault H."/>
            <person name="Chapman C."/>
            <person name="Bruce D."/>
            <person name="Karavis M."/>
            <person name="Krepps M."/>
            <person name="McGregor P.A."/>
            <person name="Hong C."/>
            <person name="Park K.H."/>
            <person name="Akmal A."/>
            <person name="Feldman A."/>
            <person name="Lin J.S."/>
            <person name="Chang W.E."/>
            <person name="Higgs B.W."/>
            <person name="Demirev P."/>
            <person name="Lindquist J."/>
            <person name="Liem A."/>
            <person name="Fochler E."/>
            <person name="Read T.D."/>
            <person name="Tapia R."/>
            <person name="Johnson S."/>
            <person name="Bishop-Lilly K.A."/>
            <person name="Detter C."/>
            <person name="Han C."/>
            <person name="Sozhamannan S."/>
            <person name="Rosenzweig C.N."/>
            <person name="Skowronski E.W."/>
        </authorList>
    </citation>
    <scope>NUCLEOTIDE SEQUENCE [LARGE SCALE GENOMIC DNA]</scope>
    <source>
        <strain evidence="2 3">CC-PW-9</strain>
    </source>
</reference>
<name>A0A432ZQN4_9GAMM</name>
<evidence type="ECO:0000256" key="1">
    <source>
        <dbReference type="SAM" id="SignalP"/>
    </source>
</evidence>
<evidence type="ECO:0000313" key="2">
    <source>
        <dbReference type="EMBL" id="RUO80245.1"/>
    </source>
</evidence>
<evidence type="ECO:0008006" key="4">
    <source>
        <dbReference type="Google" id="ProtNLM"/>
    </source>
</evidence>
<keyword evidence="1" id="KW-0732">Signal</keyword>
<gene>
    <name evidence="2" type="ORF">CWI84_06330</name>
</gene>
<dbReference type="AlphaFoldDB" id="A0A432ZQN4"/>
<accession>A0A432ZQN4</accession>
<keyword evidence="3" id="KW-1185">Reference proteome</keyword>
<dbReference type="EMBL" id="PIQH01000005">
    <property type="protein sequence ID" value="RUO80245.1"/>
    <property type="molecule type" value="Genomic_DNA"/>
</dbReference>
<sequence>MAWRVLARNQTMKKFRLISAVSLLILAGCASNGGRTSLEYASCTFPDAPEKVAPTWVCDQPVNDVFMQAVGYSKPKQSGVGVMKDIAAQEARNRLAQNFAQTIASEYSRFVKEEATTDTEVSVDKVEQVIQSNVAMNLVYSRIYRTQVSPSGGMYVLVGINKEAYDENVKRLFNNPMDPEHPELFQQFMVEKSQATLDETRERMQ</sequence>
<dbReference type="Proteomes" id="UP000287996">
    <property type="component" value="Unassembled WGS sequence"/>
</dbReference>
<evidence type="ECO:0000313" key="3">
    <source>
        <dbReference type="Proteomes" id="UP000287996"/>
    </source>
</evidence>
<comment type="caution">
    <text evidence="2">The sequence shown here is derived from an EMBL/GenBank/DDBJ whole genome shotgun (WGS) entry which is preliminary data.</text>
</comment>
<dbReference type="Gene3D" id="3.10.129.140">
    <property type="entry name" value="Helicobacter TNF-alpha-Inducing protein"/>
    <property type="match status" value="1"/>
</dbReference>
<feature type="chain" id="PRO_5019367816" description="LPP20 lipoprotein" evidence="1">
    <location>
        <begin position="33"/>
        <end position="205"/>
    </location>
</feature>